<proteinExistence type="predicted"/>
<accession>A0A139I538</accession>
<protein>
    <recommendedName>
        <fullName evidence="1">DUF7580 domain-containing protein</fullName>
    </recommendedName>
</protein>
<gene>
    <name evidence="2" type="ORF">AC579_6749</name>
</gene>
<keyword evidence="3" id="KW-1185">Reference proteome</keyword>
<dbReference type="EMBL" id="LFZO01000301">
    <property type="protein sequence ID" value="KXT09861.1"/>
    <property type="molecule type" value="Genomic_DNA"/>
</dbReference>
<dbReference type="PANTHER" id="PTHR35186:SF4">
    <property type="entry name" value="PRION-INHIBITION AND PROPAGATION HELO DOMAIN-CONTAINING PROTEIN"/>
    <property type="match status" value="1"/>
</dbReference>
<dbReference type="Proteomes" id="UP000073492">
    <property type="component" value="Unassembled WGS sequence"/>
</dbReference>
<dbReference type="Pfam" id="PF24476">
    <property type="entry name" value="DUF7580"/>
    <property type="match status" value="1"/>
</dbReference>
<dbReference type="AlphaFoldDB" id="A0A139I538"/>
<dbReference type="PANTHER" id="PTHR35186">
    <property type="entry name" value="ANK_REP_REGION DOMAIN-CONTAINING PROTEIN"/>
    <property type="match status" value="1"/>
</dbReference>
<evidence type="ECO:0000259" key="1">
    <source>
        <dbReference type="Pfam" id="PF24476"/>
    </source>
</evidence>
<evidence type="ECO:0000313" key="2">
    <source>
        <dbReference type="EMBL" id="KXT09861.1"/>
    </source>
</evidence>
<reference evidence="2 3" key="1">
    <citation type="submission" date="2015-07" db="EMBL/GenBank/DDBJ databases">
        <title>Comparative genomics of the Sigatoka disease complex on banana suggests a link between parallel evolutionary changes in Pseudocercospora fijiensis and Pseudocercospora eumusae and increased virulence on the banana host.</title>
        <authorList>
            <person name="Chang T.-C."/>
            <person name="Salvucci A."/>
            <person name="Crous P.W."/>
            <person name="Stergiopoulos I."/>
        </authorList>
    </citation>
    <scope>NUCLEOTIDE SEQUENCE [LARGE SCALE GENOMIC DNA]</scope>
    <source>
        <strain evidence="2 3">CBS 116634</strain>
    </source>
</reference>
<comment type="caution">
    <text evidence="2">The sequence shown here is derived from an EMBL/GenBank/DDBJ whole genome shotgun (WGS) entry which is preliminary data.</text>
</comment>
<organism evidence="2 3">
    <name type="scientific">Pseudocercospora musae</name>
    <dbReference type="NCBI Taxonomy" id="113226"/>
    <lineage>
        <taxon>Eukaryota</taxon>
        <taxon>Fungi</taxon>
        <taxon>Dikarya</taxon>
        <taxon>Ascomycota</taxon>
        <taxon>Pezizomycotina</taxon>
        <taxon>Dothideomycetes</taxon>
        <taxon>Dothideomycetidae</taxon>
        <taxon>Mycosphaerellales</taxon>
        <taxon>Mycosphaerellaceae</taxon>
        <taxon>Pseudocercospora</taxon>
    </lineage>
</organism>
<dbReference type="STRING" id="113226.A0A139I538"/>
<name>A0A139I538_9PEZI</name>
<dbReference type="InterPro" id="IPR056002">
    <property type="entry name" value="DUF7580"/>
</dbReference>
<feature type="domain" description="DUF7580" evidence="1">
    <location>
        <begin position="37"/>
        <end position="303"/>
    </location>
</feature>
<sequence length="311" mass="34801">MPGVTWSMYEADVRPLKERAHHESVHASLERRRVRFSSPTLSVTTSLVQAADAFKHSTVMHEHSDGVAEIDDLCHRFRLWRSKHAEIQCLGFLRDPSSEARHGVYWPENRVLNRTSAAGKSLAVMLDSQDEQILSLLEKRRLALAAALAMLRLHGTPWLGKQWGKHELVIFANAGKLVTTGAFVSTVFDAQSGGYSRYFVPCRAIRNEAIFALGILLIELALDKPFEALKRAEDLEDGDALADFYTAVRVIEDVNRTAGFRYADVVRRCIRCDFDDSGTDLNDPAFQNKVFAGVVAELEEQVSFLEPPGSE</sequence>
<dbReference type="OrthoDB" id="3648680at2759"/>
<evidence type="ECO:0000313" key="3">
    <source>
        <dbReference type="Proteomes" id="UP000073492"/>
    </source>
</evidence>